<keyword evidence="2" id="KW-1185">Reference proteome</keyword>
<dbReference type="EMBL" id="JAYWIO010000001">
    <property type="protein sequence ID" value="KAK7288534.1"/>
    <property type="molecule type" value="Genomic_DNA"/>
</dbReference>
<dbReference type="Proteomes" id="UP001372338">
    <property type="component" value="Unassembled WGS sequence"/>
</dbReference>
<evidence type="ECO:0000313" key="1">
    <source>
        <dbReference type="EMBL" id="KAK7288534.1"/>
    </source>
</evidence>
<accession>A0AAN9J046</accession>
<sequence>MDSDNVENANKIRRRRKSDVCHGVQADKAFVNLEKGKYQTMLSVIAANMDFHVVPRCNRVKRCKSVVQNAKRDLGSEFNKVAEFETMKIVEDNLEGSGVDQRLEFIVESGEGSSNPRKRFRSLRSETDGVSRQLQNVEKLGGGAW</sequence>
<evidence type="ECO:0000313" key="2">
    <source>
        <dbReference type="Proteomes" id="UP001372338"/>
    </source>
</evidence>
<name>A0AAN9J046_CROPI</name>
<gene>
    <name evidence="1" type="ORF">RIF29_01995</name>
</gene>
<protein>
    <submittedName>
        <fullName evidence="1">Uncharacterized protein</fullName>
    </submittedName>
</protein>
<comment type="caution">
    <text evidence="1">The sequence shown here is derived from an EMBL/GenBank/DDBJ whole genome shotgun (WGS) entry which is preliminary data.</text>
</comment>
<proteinExistence type="predicted"/>
<reference evidence="1 2" key="1">
    <citation type="submission" date="2024-01" db="EMBL/GenBank/DDBJ databases">
        <title>The genomes of 5 underutilized Papilionoideae crops provide insights into root nodulation and disease resistanc.</title>
        <authorList>
            <person name="Yuan L."/>
        </authorList>
    </citation>
    <scope>NUCLEOTIDE SEQUENCE [LARGE SCALE GENOMIC DNA]</scope>
    <source>
        <strain evidence="1">ZHUSHIDOU_FW_LH</strain>
        <tissue evidence="1">Leaf</tissue>
    </source>
</reference>
<dbReference type="AlphaFoldDB" id="A0AAN9J046"/>
<organism evidence="1 2">
    <name type="scientific">Crotalaria pallida</name>
    <name type="common">Smooth rattlebox</name>
    <name type="synonym">Crotalaria striata</name>
    <dbReference type="NCBI Taxonomy" id="3830"/>
    <lineage>
        <taxon>Eukaryota</taxon>
        <taxon>Viridiplantae</taxon>
        <taxon>Streptophyta</taxon>
        <taxon>Embryophyta</taxon>
        <taxon>Tracheophyta</taxon>
        <taxon>Spermatophyta</taxon>
        <taxon>Magnoliopsida</taxon>
        <taxon>eudicotyledons</taxon>
        <taxon>Gunneridae</taxon>
        <taxon>Pentapetalae</taxon>
        <taxon>rosids</taxon>
        <taxon>fabids</taxon>
        <taxon>Fabales</taxon>
        <taxon>Fabaceae</taxon>
        <taxon>Papilionoideae</taxon>
        <taxon>50 kb inversion clade</taxon>
        <taxon>genistoids sensu lato</taxon>
        <taxon>core genistoids</taxon>
        <taxon>Crotalarieae</taxon>
        <taxon>Crotalaria</taxon>
    </lineage>
</organism>